<name>A0A8S5N1D8_9CAUD</name>
<sequence>MLTFAVGLLILGFAVALLGVMLDEVYDWGAKVVAAGTIMLCVSLACLAGCVFYYGVHV</sequence>
<feature type="transmembrane region" description="Helical" evidence="1">
    <location>
        <begin position="32"/>
        <end position="56"/>
    </location>
</feature>
<keyword evidence="1" id="KW-0472">Membrane</keyword>
<organism evidence="2">
    <name type="scientific">Siphoviridae sp. ctLfk13</name>
    <dbReference type="NCBI Taxonomy" id="2826251"/>
    <lineage>
        <taxon>Viruses</taxon>
        <taxon>Duplodnaviria</taxon>
        <taxon>Heunggongvirae</taxon>
        <taxon>Uroviricota</taxon>
        <taxon>Caudoviricetes</taxon>
    </lineage>
</organism>
<evidence type="ECO:0000313" key="2">
    <source>
        <dbReference type="EMBL" id="DAD88425.1"/>
    </source>
</evidence>
<evidence type="ECO:0000256" key="1">
    <source>
        <dbReference type="SAM" id="Phobius"/>
    </source>
</evidence>
<keyword evidence="1" id="KW-1133">Transmembrane helix</keyword>
<accession>A0A8S5N1D8</accession>
<dbReference type="EMBL" id="BK015040">
    <property type="protein sequence ID" value="DAD88425.1"/>
    <property type="molecule type" value="Genomic_DNA"/>
</dbReference>
<proteinExistence type="predicted"/>
<protein>
    <submittedName>
        <fullName evidence="2">Uncharacterized protein</fullName>
    </submittedName>
</protein>
<keyword evidence="1" id="KW-0812">Transmembrane</keyword>
<reference evidence="2" key="1">
    <citation type="journal article" date="2021" name="Proc. Natl. Acad. Sci. U.S.A.">
        <title>A Catalog of Tens of Thousands of Viruses from Human Metagenomes Reveals Hidden Associations with Chronic Diseases.</title>
        <authorList>
            <person name="Tisza M.J."/>
            <person name="Buck C.B."/>
        </authorList>
    </citation>
    <scope>NUCLEOTIDE SEQUENCE</scope>
    <source>
        <strain evidence="2">CtLfk13</strain>
    </source>
</reference>